<protein>
    <submittedName>
        <fullName evidence="2">Uncharacterized protein</fullName>
    </submittedName>
</protein>
<gene>
    <name evidence="2" type="ORF">Pla133_18680</name>
</gene>
<evidence type="ECO:0000256" key="1">
    <source>
        <dbReference type="SAM" id="Phobius"/>
    </source>
</evidence>
<reference evidence="2 3" key="1">
    <citation type="submission" date="2019-02" db="EMBL/GenBank/DDBJ databases">
        <title>Deep-cultivation of Planctomycetes and their phenomic and genomic characterization uncovers novel biology.</title>
        <authorList>
            <person name="Wiegand S."/>
            <person name="Jogler M."/>
            <person name="Boedeker C."/>
            <person name="Pinto D."/>
            <person name="Vollmers J."/>
            <person name="Rivas-Marin E."/>
            <person name="Kohn T."/>
            <person name="Peeters S.H."/>
            <person name="Heuer A."/>
            <person name="Rast P."/>
            <person name="Oberbeckmann S."/>
            <person name="Bunk B."/>
            <person name="Jeske O."/>
            <person name="Meyerdierks A."/>
            <person name="Storesund J.E."/>
            <person name="Kallscheuer N."/>
            <person name="Luecker S."/>
            <person name="Lage O.M."/>
            <person name="Pohl T."/>
            <person name="Merkel B.J."/>
            <person name="Hornburger P."/>
            <person name="Mueller R.-W."/>
            <person name="Bruemmer F."/>
            <person name="Labrenz M."/>
            <person name="Spormann A.M."/>
            <person name="Op den Camp H."/>
            <person name="Overmann J."/>
            <person name="Amann R."/>
            <person name="Jetten M.S.M."/>
            <person name="Mascher T."/>
            <person name="Medema M.H."/>
            <person name="Devos D.P."/>
            <person name="Kaster A.-K."/>
            <person name="Ovreas L."/>
            <person name="Rohde M."/>
            <person name="Galperin M.Y."/>
            <person name="Jogler C."/>
        </authorList>
    </citation>
    <scope>NUCLEOTIDE SEQUENCE [LARGE SCALE GENOMIC DNA]</scope>
    <source>
        <strain evidence="2 3">Pla133</strain>
    </source>
</reference>
<keyword evidence="1" id="KW-1133">Transmembrane helix</keyword>
<proteinExistence type="predicted"/>
<feature type="transmembrane region" description="Helical" evidence="1">
    <location>
        <begin position="116"/>
        <end position="135"/>
    </location>
</feature>
<accession>A0A518BIJ7</accession>
<feature type="transmembrane region" description="Helical" evidence="1">
    <location>
        <begin position="44"/>
        <end position="63"/>
    </location>
</feature>
<dbReference type="EMBL" id="CP036287">
    <property type="protein sequence ID" value="QDU66792.1"/>
    <property type="molecule type" value="Genomic_DNA"/>
</dbReference>
<feature type="transmembrane region" description="Helical" evidence="1">
    <location>
        <begin position="6"/>
        <end position="23"/>
    </location>
</feature>
<dbReference type="RefSeq" id="WP_145064600.1">
    <property type="nucleotide sequence ID" value="NZ_CP036287.1"/>
</dbReference>
<dbReference type="Proteomes" id="UP000316921">
    <property type="component" value="Chromosome"/>
</dbReference>
<keyword evidence="1" id="KW-0472">Membrane</keyword>
<feature type="transmembrane region" description="Helical" evidence="1">
    <location>
        <begin position="83"/>
        <end position="104"/>
    </location>
</feature>
<dbReference type="KEGG" id="pbap:Pla133_18680"/>
<keyword evidence="1" id="KW-0812">Transmembrane</keyword>
<organism evidence="2 3">
    <name type="scientific">Engelhardtia mirabilis</name>
    <dbReference type="NCBI Taxonomy" id="2528011"/>
    <lineage>
        <taxon>Bacteria</taxon>
        <taxon>Pseudomonadati</taxon>
        <taxon>Planctomycetota</taxon>
        <taxon>Planctomycetia</taxon>
        <taxon>Planctomycetia incertae sedis</taxon>
        <taxon>Engelhardtia</taxon>
    </lineage>
</organism>
<evidence type="ECO:0000313" key="2">
    <source>
        <dbReference type="EMBL" id="QDU66792.1"/>
    </source>
</evidence>
<name>A0A518BIJ7_9BACT</name>
<dbReference type="AlphaFoldDB" id="A0A518BIJ7"/>
<keyword evidence="3" id="KW-1185">Reference proteome</keyword>
<evidence type="ECO:0000313" key="3">
    <source>
        <dbReference type="Proteomes" id="UP000316921"/>
    </source>
</evidence>
<sequence length="140" mass="14759">MTIVLASIAVGMVVAMLGVYAVARTEIKDGRPLGFSWRLGLASVQAYISTWAVVQIAAGQVFAGAPFDERTNQLVTFLRRLTMAGLVGWAPFAIATLTIALLAARRGDRDAMFAPLVAAAIYAVALMALFTSGWLTGPIG</sequence>